<reference evidence="5" key="1">
    <citation type="submission" date="2016-10" db="EMBL/GenBank/DDBJ databases">
        <authorList>
            <person name="Varghese N."/>
            <person name="Submissions S."/>
        </authorList>
    </citation>
    <scope>NUCLEOTIDE SEQUENCE [LARGE SCALE GENOMIC DNA]</scope>
    <source>
        <strain evidence="5">DSM 19083</strain>
    </source>
</reference>
<keyword evidence="2" id="KW-0812">Transmembrane</keyword>
<feature type="compositionally biased region" description="Low complexity" evidence="1">
    <location>
        <begin position="1"/>
        <end position="27"/>
    </location>
</feature>
<dbReference type="GO" id="GO:0016020">
    <property type="term" value="C:membrane"/>
    <property type="evidence" value="ECO:0007669"/>
    <property type="project" value="TreeGrafter"/>
</dbReference>
<keyword evidence="2" id="KW-0472">Membrane</keyword>
<evidence type="ECO:0000256" key="2">
    <source>
        <dbReference type="SAM" id="Phobius"/>
    </source>
</evidence>
<sequence length="378" mass="42161">MTTVRPPSTAPSDAPAAAAEDAPTRPARGTAQARNLSDFTALTARVKAAGLMRRAYGYYWSKLIGLTAAGLALAIVFVVIGDSWWQMVTAVALALLMTQIAFLGHDAAHRQIFVSGSWNEWVSLIVVNLYAGMGLGWWQKKHNKHHNAPNKIGIDPDIDPGVLAFTTEAVESRKTPLTRWLATKQGYFFYPLLLLEGINLHIQGIKRVLTPSEAVKRRWVELTFILLRLISFFVFVFWVLSPGIAFAFIGVQLAVFGLYMGLSFAPNHIGMPIVPANQKIDFLRRQVLMSRNVTGRRWVDTFMGGLNFQVEHHLFPSMARPNLRRVAPMVKEYCDQLGVRYTETTMVQSYKAVTGYINRVGRGGIDVWACPLATQTRV</sequence>
<dbReference type="AlphaFoldDB" id="A0A1I2CK01"/>
<organism evidence="4 5">
    <name type="scientific">Flavimobilis marinus</name>
    <dbReference type="NCBI Taxonomy" id="285351"/>
    <lineage>
        <taxon>Bacteria</taxon>
        <taxon>Bacillati</taxon>
        <taxon>Actinomycetota</taxon>
        <taxon>Actinomycetes</taxon>
        <taxon>Micrococcales</taxon>
        <taxon>Jonesiaceae</taxon>
        <taxon>Flavimobilis</taxon>
    </lineage>
</organism>
<feature type="transmembrane region" description="Helical" evidence="2">
    <location>
        <begin position="59"/>
        <end position="80"/>
    </location>
</feature>
<dbReference type="EMBL" id="FONZ01000001">
    <property type="protein sequence ID" value="SFE68040.1"/>
    <property type="molecule type" value="Genomic_DNA"/>
</dbReference>
<dbReference type="CDD" id="cd03506">
    <property type="entry name" value="Delta6-FADS-like"/>
    <property type="match status" value="1"/>
</dbReference>
<keyword evidence="2" id="KW-1133">Transmembrane helix</keyword>
<name>A0A1I2CK01_9MICO</name>
<dbReference type="InterPro" id="IPR012171">
    <property type="entry name" value="Fatty_acid_desaturase"/>
</dbReference>
<evidence type="ECO:0000256" key="1">
    <source>
        <dbReference type="SAM" id="MobiDB-lite"/>
    </source>
</evidence>
<feature type="transmembrane region" description="Helical" evidence="2">
    <location>
        <begin position="87"/>
        <end position="105"/>
    </location>
</feature>
<dbReference type="InterPro" id="IPR005804">
    <property type="entry name" value="FA_desaturase_dom"/>
</dbReference>
<dbReference type="GO" id="GO:0016717">
    <property type="term" value="F:oxidoreductase activity, acting on paired donors, with oxidation of a pair of donors resulting in the reduction of molecular oxygen to two molecules of water"/>
    <property type="evidence" value="ECO:0007669"/>
    <property type="project" value="TreeGrafter"/>
</dbReference>
<feature type="domain" description="Fatty acid desaturase" evidence="3">
    <location>
        <begin position="83"/>
        <end position="344"/>
    </location>
</feature>
<protein>
    <submittedName>
        <fullName evidence="4">Fatty acid desaturase</fullName>
    </submittedName>
</protein>
<evidence type="ECO:0000313" key="5">
    <source>
        <dbReference type="Proteomes" id="UP000198520"/>
    </source>
</evidence>
<dbReference type="STRING" id="285351.SAMN04488035_0139"/>
<feature type="transmembrane region" description="Helical" evidence="2">
    <location>
        <begin position="244"/>
        <end position="262"/>
    </location>
</feature>
<keyword evidence="5" id="KW-1185">Reference proteome</keyword>
<feature type="region of interest" description="Disordered" evidence="1">
    <location>
        <begin position="1"/>
        <end position="30"/>
    </location>
</feature>
<dbReference type="PANTHER" id="PTHR19353:SF19">
    <property type="entry name" value="DELTA(5) FATTY ACID DESATURASE C-RELATED"/>
    <property type="match status" value="1"/>
</dbReference>
<gene>
    <name evidence="4" type="ORF">SAMN04488035_0139</name>
</gene>
<dbReference type="PIRSF" id="PIRSF015921">
    <property type="entry name" value="FA_sphinglp_des"/>
    <property type="match status" value="1"/>
</dbReference>
<dbReference type="PANTHER" id="PTHR19353">
    <property type="entry name" value="FATTY ACID DESATURASE 2"/>
    <property type="match status" value="1"/>
</dbReference>
<evidence type="ECO:0000259" key="3">
    <source>
        <dbReference type="Pfam" id="PF00487"/>
    </source>
</evidence>
<accession>A0A1I2CK01</accession>
<feature type="transmembrane region" description="Helical" evidence="2">
    <location>
        <begin position="219"/>
        <end position="238"/>
    </location>
</feature>
<proteinExistence type="predicted"/>
<dbReference type="Proteomes" id="UP000198520">
    <property type="component" value="Unassembled WGS sequence"/>
</dbReference>
<evidence type="ECO:0000313" key="4">
    <source>
        <dbReference type="EMBL" id="SFE68040.1"/>
    </source>
</evidence>
<feature type="transmembrane region" description="Helical" evidence="2">
    <location>
        <begin position="121"/>
        <end position="138"/>
    </location>
</feature>
<dbReference type="GO" id="GO:0008610">
    <property type="term" value="P:lipid biosynthetic process"/>
    <property type="evidence" value="ECO:0007669"/>
    <property type="project" value="UniProtKB-ARBA"/>
</dbReference>
<dbReference type="OrthoDB" id="104711at2"/>
<dbReference type="Pfam" id="PF00487">
    <property type="entry name" value="FA_desaturase"/>
    <property type="match status" value="1"/>
</dbReference>
<dbReference type="RefSeq" id="WP_093374196.1">
    <property type="nucleotide sequence ID" value="NZ_BNAN01000001.1"/>
</dbReference>